<keyword evidence="10" id="KW-0732">Signal</keyword>
<keyword evidence="4 9" id="KW-0235">DNA replication</keyword>
<feature type="domain" description="Origin recognition complex subunit 4 C-terminal" evidence="12">
    <location>
        <begin position="252"/>
        <end position="441"/>
    </location>
</feature>
<dbReference type="PIRSF" id="PIRSF007858">
    <property type="entry name" value="ORC4"/>
    <property type="match status" value="1"/>
</dbReference>
<protein>
    <recommendedName>
        <fullName evidence="3 9">Origin recognition complex subunit 4</fullName>
    </recommendedName>
</protein>
<evidence type="ECO:0000256" key="10">
    <source>
        <dbReference type="SAM" id="SignalP"/>
    </source>
</evidence>
<reference evidence="13" key="1">
    <citation type="submission" date="2021-10" db="EMBL/GenBank/DDBJ databases">
        <title>Tropical sea cucumber genome reveals ecological adaptation and Cuvierian tubules defense mechanism.</title>
        <authorList>
            <person name="Chen T."/>
        </authorList>
    </citation>
    <scope>NUCLEOTIDE SEQUENCE</scope>
    <source>
        <strain evidence="13">Nanhai2018</strain>
        <tissue evidence="13">Muscle</tissue>
    </source>
</reference>
<dbReference type="InterPro" id="IPR016527">
    <property type="entry name" value="ORC4"/>
</dbReference>
<dbReference type="GO" id="GO:0005664">
    <property type="term" value="C:nuclear origin of replication recognition complex"/>
    <property type="evidence" value="ECO:0007669"/>
    <property type="project" value="TreeGrafter"/>
</dbReference>
<dbReference type="FunFam" id="3.40.50.300:FF:000649">
    <property type="entry name" value="Origin recognition complex subunit 4"/>
    <property type="match status" value="1"/>
</dbReference>
<dbReference type="Gene3D" id="3.40.50.300">
    <property type="entry name" value="P-loop containing nucleotide triphosphate hydrolases"/>
    <property type="match status" value="1"/>
</dbReference>
<evidence type="ECO:0000313" key="13">
    <source>
        <dbReference type="EMBL" id="KAJ8036283.1"/>
    </source>
</evidence>
<evidence type="ECO:0000256" key="6">
    <source>
        <dbReference type="ARBA" id="ARBA00022840"/>
    </source>
</evidence>
<dbReference type="PANTHER" id="PTHR12087">
    <property type="entry name" value="ORIGIN RECOGNITION COMPLEX SUBUNIT 4"/>
    <property type="match status" value="1"/>
</dbReference>
<comment type="function">
    <text evidence="9">Component of the origin recognition complex (ORC) that binds origins of replication.</text>
</comment>
<evidence type="ECO:0000256" key="5">
    <source>
        <dbReference type="ARBA" id="ARBA00022741"/>
    </source>
</evidence>
<comment type="similarity">
    <text evidence="2 9">Belongs to the ORC4 family.</text>
</comment>
<dbReference type="SUPFAM" id="SSF52540">
    <property type="entry name" value="P-loop containing nucleoside triphosphate hydrolases"/>
    <property type="match status" value="1"/>
</dbReference>
<dbReference type="AlphaFoldDB" id="A0A9Q1H8A1"/>
<feature type="domain" description="ATPase AAA-type core" evidence="11">
    <location>
        <begin position="89"/>
        <end position="237"/>
    </location>
</feature>
<evidence type="ECO:0000256" key="1">
    <source>
        <dbReference type="ARBA" id="ARBA00004123"/>
    </source>
</evidence>
<evidence type="ECO:0000256" key="2">
    <source>
        <dbReference type="ARBA" id="ARBA00005334"/>
    </source>
</evidence>
<dbReference type="EMBL" id="JAIZAY010000009">
    <property type="protein sequence ID" value="KAJ8036283.1"/>
    <property type="molecule type" value="Genomic_DNA"/>
</dbReference>
<dbReference type="Pfam" id="PF14629">
    <property type="entry name" value="ORC4_C"/>
    <property type="match status" value="1"/>
</dbReference>
<sequence length="463" mass="52365">MLAMMVLHIFSLQNSSDATLVLFEMVRKKEFGLKEADEAVWEQLQKTLRERLCQNALPEVTGYSFANQKKHLTDLIQRCVTIGESNSALVIGPNGAGKTMLISSILAELNKDSKISGNLLQVHLHGLLQTDDRIAVQEITRQLKLENVVKDKVFGSMAEKLTFLLEALKSDDGKSQSILFVMEEFDLFAHHKNQTLLYNLFDISQSAQTPITVIGITCRLDVVELLEKRVKSRFSHRQIHLFHSLSFEQTCEICVNALSLPKTFANKKFCNEWNAHVKEFMDESVVQTTLKHKFELDRSIRSMYSLMLMPVCRLSSSHPYLDPKDILDAVKIFSCDSKSAMLQGVTILQLCLVIAMKHLTEVYEGSVVNFEMVFNEYQKFVQRKSHSIQSFGKSVCLKAFEELVALELILPVEGSSFSGSKSIPKEYRSLKLLVTPLQIIETLNSYSACPSELKTWASNPLPS</sequence>
<keyword evidence="7 9" id="KW-0238">DNA-binding</keyword>
<dbReference type="OrthoDB" id="343623at2759"/>
<evidence type="ECO:0000256" key="3">
    <source>
        <dbReference type="ARBA" id="ARBA00019083"/>
    </source>
</evidence>
<evidence type="ECO:0000256" key="7">
    <source>
        <dbReference type="ARBA" id="ARBA00023125"/>
    </source>
</evidence>
<feature type="signal peptide" evidence="10">
    <location>
        <begin position="1"/>
        <end position="18"/>
    </location>
</feature>
<dbReference type="GO" id="GO:0005737">
    <property type="term" value="C:cytoplasm"/>
    <property type="evidence" value="ECO:0007669"/>
    <property type="project" value="UniProtKB-ARBA"/>
</dbReference>
<dbReference type="InterPro" id="IPR032705">
    <property type="entry name" value="ORC4_C"/>
</dbReference>
<dbReference type="GO" id="GO:0016887">
    <property type="term" value="F:ATP hydrolysis activity"/>
    <property type="evidence" value="ECO:0007669"/>
    <property type="project" value="InterPro"/>
</dbReference>
<dbReference type="GO" id="GO:0005524">
    <property type="term" value="F:ATP binding"/>
    <property type="evidence" value="ECO:0007669"/>
    <property type="project" value="UniProtKB-KW"/>
</dbReference>
<keyword evidence="5" id="KW-0547">Nucleotide-binding</keyword>
<evidence type="ECO:0000259" key="11">
    <source>
        <dbReference type="Pfam" id="PF00004"/>
    </source>
</evidence>
<proteinExistence type="inferred from homology"/>
<dbReference type="GO" id="GO:0006270">
    <property type="term" value="P:DNA replication initiation"/>
    <property type="evidence" value="ECO:0007669"/>
    <property type="project" value="TreeGrafter"/>
</dbReference>
<name>A0A9Q1H8A1_HOLLE</name>
<evidence type="ECO:0000313" key="14">
    <source>
        <dbReference type="Proteomes" id="UP001152320"/>
    </source>
</evidence>
<dbReference type="Pfam" id="PF00004">
    <property type="entry name" value="AAA"/>
    <property type="match status" value="1"/>
</dbReference>
<evidence type="ECO:0000259" key="12">
    <source>
        <dbReference type="Pfam" id="PF14629"/>
    </source>
</evidence>
<dbReference type="InterPro" id="IPR027417">
    <property type="entry name" value="P-loop_NTPase"/>
</dbReference>
<keyword evidence="6" id="KW-0067">ATP-binding</keyword>
<accession>A0A9Q1H8A1</accession>
<dbReference type="PANTHER" id="PTHR12087:SF0">
    <property type="entry name" value="ORIGIN RECOGNITION COMPLEX SUBUNIT 4"/>
    <property type="match status" value="1"/>
</dbReference>
<dbReference type="Proteomes" id="UP001152320">
    <property type="component" value="Chromosome 9"/>
</dbReference>
<organism evidence="13 14">
    <name type="scientific">Holothuria leucospilota</name>
    <name type="common">Black long sea cucumber</name>
    <name type="synonym">Mertensiothuria leucospilota</name>
    <dbReference type="NCBI Taxonomy" id="206669"/>
    <lineage>
        <taxon>Eukaryota</taxon>
        <taxon>Metazoa</taxon>
        <taxon>Echinodermata</taxon>
        <taxon>Eleutherozoa</taxon>
        <taxon>Echinozoa</taxon>
        <taxon>Holothuroidea</taxon>
        <taxon>Aspidochirotacea</taxon>
        <taxon>Aspidochirotida</taxon>
        <taxon>Holothuriidae</taxon>
        <taxon>Holothuria</taxon>
    </lineage>
</organism>
<evidence type="ECO:0000256" key="8">
    <source>
        <dbReference type="ARBA" id="ARBA00023242"/>
    </source>
</evidence>
<comment type="subcellular location">
    <subcellularLocation>
        <location evidence="1 9">Nucleus</location>
    </subcellularLocation>
</comment>
<feature type="chain" id="PRO_5040420378" description="Origin recognition complex subunit 4" evidence="10">
    <location>
        <begin position="19"/>
        <end position="463"/>
    </location>
</feature>
<gene>
    <name evidence="13" type="ORF">HOLleu_20212</name>
</gene>
<dbReference type="GO" id="GO:0003688">
    <property type="term" value="F:DNA replication origin binding"/>
    <property type="evidence" value="ECO:0007669"/>
    <property type="project" value="TreeGrafter"/>
</dbReference>
<keyword evidence="14" id="KW-1185">Reference proteome</keyword>
<keyword evidence="8 9" id="KW-0539">Nucleus</keyword>
<evidence type="ECO:0000256" key="9">
    <source>
        <dbReference type="PIRNR" id="PIRNR007858"/>
    </source>
</evidence>
<dbReference type="InterPro" id="IPR003959">
    <property type="entry name" value="ATPase_AAA_core"/>
</dbReference>
<evidence type="ECO:0000256" key="4">
    <source>
        <dbReference type="ARBA" id="ARBA00022705"/>
    </source>
</evidence>
<comment type="caution">
    <text evidence="13">The sequence shown here is derived from an EMBL/GenBank/DDBJ whole genome shotgun (WGS) entry which is preliminary data.</text>
</comment>